<sequence>MPYAEILMPEKFMTNQEKSTLAKSLTKILIKSEGLKDNPISNSITLLEIKDSDTFYIGGEKGNQEKVIIKIYAFSDAFNKKTTEDLYSSITTLFMENNEKTKSQNGRNIWCMIIPLGENGFGVGGIPITLEMTKQLVSSYKNTLASNV</sequence>
<dbReference type="Pfam" id="PF14832">
    <property type="entry name" value="Tautomerase_3"/>
    <property type="match status" value="1"/>
</dbReference>
<dbReference type="InterPro" id="IPR014347">
    <property type="entry name" value="Tautomerase/MIF_sf"/>
</dbReference>
<dbReference type="Gene3D" id="3.30.429.10">
    <property type="entry name" value="Macrophage Migration Inhibitory Factor"/>
    <property type="match status" value="1"/>
</dbReference>
<dbReference type="Proteomes" id="UP001176806">
    <property type="component" value="Unassembled WGS sequence"/>
</dbReference>
<proteinExistence type="predicted"/>
<feature type="domain" description="Tautomerase cis-CaaD-like" evidence="1">
    <location>
        <begin position="1"/>
        <end position="90"/>
    </location>
</feature>
<evidence type="ECO:0000313" key="3">
    <source>
        <dbReference type="Proteomes" id="UP001176806"/>
    </source>
</evidence>
<dbReference type="EMBL" id="JAUOEL010000009">
    <property type="protein sequence ID" value="MDO5976776.1"/>
    <property type="molecule type" value="Genomic_DNA"/>
</dbReference>
<keyword evidence="3" id="KW-1185">Reference proteome</keyword>
<evidence type="ECO:0000259" key="1">
    <source>
        <dbReference type="Pfam" id="PF14832"/>
    </source>
</evidence>
<organism evidence="2 3">
    <name type="scientific">Flavivirga jejuensis</name>
    <dbReference type="NCBI Taxonomy" id="870487"/>
    <lineage>
        <taxon>Bacteria</taxon>
        <taxon>Pseudomonadati</taxon>
        <taxon>Bacteroidota</taxon>
        <taxon>Flavobacteriia</taxon>
        <taxon>Flavobacteriales</taxon>
        <taxon>Flavobacteriaceae</taxon>
        <taxon>Flavivirga</taxon>
    </lineage>
</organism>
<dbReference type="InterPro" id="IPR028116">
    <property type="entry name" value="Cis-CaaD-like"/>
</dbReference>
<protein>
    <submittedName>
        <fullName evidence="2">Tautomerase family protein</fullName>
    </submittedName>
</protein>
<evidence type="ECO:0000313" key="2">
    <source>
        <dbReference type="EMBL" id="MDO5976776.1"/>
    </source>
</evidence>
<name>A0ABT8WUC2_9FLAO</name>
<reference evidence="2" key="1">
    <citation type="submission" date="2023-07" db="EMBL/GenBank/DDBJ databases">
        <title>Two novel species in the genus Flavivirga.</title>
        <authorList>
            <person name="Kwon K."/>
        </authorList>
    </citation>
    <scope>NUCLEOTIDE SEQUENCE</scope>
    <source>
        <strain evidence="2">KACC 14158</strain>
    </source>
</reference>
<dbReference type="RefSeq" id="WP_303304096.1">
    <property type="nucleotide sequence ID" value="NZ_BAABDA010000011.1"/>
</dbReference>
<comment type="caution">
    <text evidence="2">The sequence shown here is derived from an EMBL/GenBank/DDBJ whole genome shotgun (WGS) entry which is preliminary data.</text>
</comment>
<gene>
    <name evidence="2" type="ORF">Q4Q40_21460</name>
</gene>
<accession>A0ABT8WUC2</accession>